<dbReference type="InterPro" id="IPR028348">
    <property type="entry name" value="FAD-binding_protein"/>
</dbReference>
<dbReference type="InterPro" id="IPR023753">
    <property type="entry name" value="FAD/NAD-binding_dom"/>
</dbReference>
<dbReference type="STRING" id="36849.OXPF_00520"/>
<dbReference type="InterPro" id="IPR049516">
    <property type="entry name" value="FAD-depend_C"/>
</dbReference>
<gene>
    <name evidence="3" type="ORF">OXPF_00520</name>
</gene>
<evidence type="ECO:0000259" key="2">
    <source>
        <dbReference type="Pfam" id="PF21688"/>
    </source>
</evidence>
<dbReference type="Gene3D" id="3.30.70.2700">
    <property type="match status" value="1"/>
</dbReference>
<dbReference type="PIRSF" id="PIRSF038984">
    <property type="entry name" value="FAD_binding_protein"/>
    <property type="match status" value="1"/>
</dbReference>
<dbReference type="Pfam" id="PF07992">
    <property type="entry name" value="Pyr_redox_2"/>
    <property type="match status" value="1"/>
</dbReference>
<dbReference type="Pfam" id="PF21688">
    <property type="entry name" value="FAD-depend_C"/>
    <property type="match status" value="1"/>
</dbReference>
<evidence type="ECO:0000259" key="1">
    <source>
        <dbReference type="Pfam" id="PF07992"/>
    </source>
</evidence>
<dbReference type="RefSeq" id="WP_054873216.1">
    <property type="nucleotide sequence ID" value="NZ_LKET01000006.1"/>
</dbReference>
<protein>
    <submittedName>
        <fullName evidence="3">Uncharacterized protein</fullName>
    </submittedName>
</protein>
<dbReference type="InterPro" id="IPR036188">
    <property type="entry name" value="FAD/NAD-bd_sf"/>
</dbReference>
<evidence type="ECO:0000313" key="4">
    <source>
        <dbReference type="Proteomes" id="UP000050326"/>
    </source>
</evidence>
<keyword evidence="4" id="KW-1185">Reference proteome</keyword>
<comment type="caution">
    <text evidence="3">The sequence shown here is derived from an EMBL/GenBank/DDBJ whole genome shotgun (WGS) entry which is preliminary data.</text>
</comment>
<proteinExistence type="predicted"/>
<name>A0A0P8YGX0_9CLOT</name>
<dbReference type="GO" id="GO:0016491">
    <property type="term" value="F:oxidoreductase activity"/>
    <property type="evidence" value="ECO:0007669"/>
    <property type="project" value="InterPro"/>
</dbReference>
<organism evidence="3 4">
    <name type="scientific">Oxobacter pfennigii</name>
    <dbReference type="NCBI Taxonomy" id="36849"/>
    <lineage>
        <taxon>Bacteria</taxon>
        <taxon>Bacillati</taxon>
        <taxon>Bacillota</taxon>
        <taxon>Clostridia</taxon>
        <taxon>Eubacteriales</taxon>
        <taxon>Clostridiaceae</taxon>
        <taxon>Oxobacter</taxon>
    </lineage>
</organism>
<dbReference type="PANTHER" id="PTHR42842:SF3">
    <property type="entry name" value="FAD_NAD(P)-BINDING OXIDOREDUCTASE FAMILY PROTEIN"/>
    <property type="match status" value="1"/>
</dbReference>
<dbReference type="OrthoDB" id="9772594at2"/>
<dbReference type="PATRIC" id="fig|36849.3.peg.58"/>
<dbReference type="Gene3D" id="3.50.50.60">
    <property type="entry name" value="FAD/NAD(P)-binding domain"/>
    <property type="match status" value="2"/>
</dbReference>
<dbReference type="PANTHER" id="PTHR42842">
    <property type="entry name" value="FAD/NAD(P)-BINDING OXIDOREDUCTASE"/>
    <property type="match status" value="1"/>
</dbReference>
<feature type="domain" description="FAD/NAD(P)-binding" evidence="1">
    <location>
        <begin position="101"/>
        <end position="269"/>
    </location>
</feature>
<accession>A0A0P8YGX0</accession>
<reference evidence="3 4" key="1">
    <citation type="submission" date="2015-09" db="EMBL/GenBank/DDBJ databases">
        <title>Genome sequence of Oxobacter pfennigii DSM 3222.</title>
        <authorList>
            <person name="Poehlein A."/>
            <person name="Bengelsdorf F.R."/>
            <person name="Schiel-Bengelsdorf B."/>
            <person name="Duerre P."/>
            <person name="Daniel R."/>
        </authorList>
    </citation>
    <scope>NUCLEOTIDE SEQUENCE [LARGE SCALE GENOMIC DNA]</scope>
    <source>
        <strain evidence="3 4">DSM 3222</strain>
    </source>
</reference>
<evidence type="ECO:0000313" key="3">
    <source>
        <dbReference type="EMBL" id="KPU46324.1"/>
    </source>
</evidence>
<dbReference type="EMBL" id="LKET01000006">
    <property type="protein sequence ID" value="KPU46324.1"/>
    <property type="molecule type" value="Genomic_DNA"/>
</dbReference>
<feature type="domain" description="FAD-dependent protein C-terminal" evidence="2">
    <location>
        <begin position="283"/>
        <end position="480"/>
    </location>
</feature>
<dbReference type="AlphaFoldDB" id="A0A0P8YGX0"/>
<dbReference type="Proteomes" id="UP000050326">
    <property type="component" value="Unassembled WGS sequence"/>
</dbReference>
<sequence length="534" mass="59178">MTIRINNLRLDLEQNIEELKPLACKKLKVKKNDIKDFKITKESVDARRKGKIDFIYSVELVLDTDEESYVKKLNDSDVAYEESKIKDDFIPGDKLLNNRPCIVGSGPAGLFAALNLAQKGYRPIVFERGKNVDERSNTVQKFWRTGNFDPECNVQFGEGGAGTFSDGKLTTRIKDKRSSIVVEELVKYGAPTDIVYNYKPHIGTDILRNVIKNIRNEIIRLGGEIHFSSRLTDINIENGILKSIRINNSTHMDCQVLILAIGHSARDTIEMMNKRGIKLSPKPLAVGFRVEHKQSMIDTAQYGKFASHPKLRAADYKLTYHSSKFERGCYSFCMCPGGIVVAAASEEGRLVTNGMSEHARDKENANSALVCTVNARDFASKDALSGIQYQRRLEEAAYKLGGGNFVAPVQRIDDFLYDRKTVKLGTVTPSYTRGYTLSNLNDCIPDEVSAVIKEALANFDRKIKGFGSGSGILTGVETRTSSPVRIDRHDNCQSVEVTGIYPAGEGAGYAGGIVSAAVDGIRVSEEIMKIYAPF</sequence>
<dbReference type="SUPFAM" id="SSF51905">
    <property type="entry name" value="FAD/NAD(P)-binding domain"/>
    <property type="match status" value="1"/>
</dbReference>
<dbReference type="PRINTS" id="PR00419">
    <property type="entry name" value="ADXRDTASE"/>
</dbReference>